<sequence>MPPQHDADESDGRPVDSADDEVIRNLSAVVSLPPPARRRRRHRRPLVRHEPHVHRVRAVGRGARPRPGRGALPPAVRPGDARRRRRRGDQQAGLDAPVPPVLEPPHEDAAAEGEPASRPVVAGGRRPGCERGP</sequence>
<feature type="compositionally biased region" description="Basic residues" evidence="1">
    <location>
        <begin position="36"/>
        <end position="67"/>
    </location>
</feature>
<evidence type="ECO:0000313" key="2">
    <source>
        <dbReference type="EMBL" id="EJK56339.1"/>
    </source>
</evidence>
<protein>
    <submittedName>
        <fullName evidence="2">Uncharacterized protein</fullName>
    </submittedName>
</protein>
<reference evidence="2 3" key="1">
    <citation type="journal article" date="2012" name="Genome Biol.">
        <title>Genome and low-iron response of an oceanic diatom adapted to chronic iron limitation.</title>
        <authorList>
            <person name="Lommer M."/>
            <person name="Specht M."/>
            <person name="Roy A.S."/>
            <person name="Kraemer L."/>
            <person name="Andreson R."/>
            <person name="Gutowska M.A."/>
            <person name="Wolf J."/>
            <person name="Bergner S.V."/>
            <person name="Schilhabel M.B."/>
            <person name="Klostermeier U.C."/>
            <person name="Beiko R.G."/>
            <person name="Rosenstiel P."/>
            <person name="Hippler M."/>
            <person name="Laroche J."/>
        </authorList>
    </citation>
    <scope>NUCLEOTIDE SEQUENCE [LARGE SCALE GENOMIC DNA]</scope>
    <source>
        <strain evidence="2 3">CCMP1005</strain>
    </source>
</reference>
<keyword evidence="3" id="KW-1185">Reference proteome</keyword>
<feature type="region of interest" description="Disordered" evidence="1">
    <location>
        <begin position="1"/>
        <end position="133"/>
    </location>
</feature>
<evidence type="ECO:0000256" key="1">
    <source>
        <dbReference type="SAM" id="MobiDB-lite"/>
    </source>
</evidence>
<feature type="compositionally biased region" description="Low complexity" evidence="1">
    <location>
        <begin position="68"/>
        <end position="78"/>
    </location>
</feature>
<accession>K0RV61</accession>
<name>K0RV61_THAOC</name>
<dbReference type="Proteomes" id="UP000266841">
    <property type="component" value="Unassembled WGS sequence"/>
</dbReference>
<dbReference type="EMBL" id="AGNL01031752">
    <property type="protein sequence ID" value="EJK56339.1"/>
    <property type="molecule type" value="Genomic_DNA"/>
</dbReference>
<dbReference type="AlphaFoldDB" id="K0RV61"/>
<gene>
    <name evidence="2" type="ORF">THAOC_23800</name>
</gene>
<feature type="compositionally biased region" description="Basic and acidic residues" evidence="1">
    <location>
        <begin position="1"/>
        <end position="16"/>
    </location>
</feature>
<comment type="caution">
    <text evidence="2">The sequence shown here is derived from an EMBL/GenBank/DDBJ whole genome shotgun (WGS) entry which is preliminary data.</text>
</comment>
<evidence type="ECO:0000313" key="3">
    <source>
        <dbReference type="Proteomes" id="UP000266841"/>
    </source>
</evidence>
<proteinExistence type="predicted"/>
<organism evidence="2 3">
    <name type="scientific">Thalassiosira oceanica</name>
    <name type="common">Marine diatom</name>
    <dbReference type="NCBI Taxonomy" id="159749"/>
    <lineage>
        <taxon>Eukaryota</taxon>
        <taxon>Sar</taxon>
        <taxon>Stramenopiles</taxon>
        <taxon>Ochrophyta</taxon>
        <taxon>Bacillariophyta</taxon>
        <taxon>Coscinodiscophyceae</taxon>
        <taxon>Thalassiosirophycidae</taxon>
        <taxon>Thalassiosirales</taxon>
        <taxon>Thalassiosiraceae</taxon>
        <taxon>Thalassiosira</taxon>
    </lineage>
</organism>
<feature type="non-terminal residue" evidence="2">
    <location>
        <position position="133"/>
    </location>
</feature>